<keyword evidence="3" id="KW-1185">Reference proteome</keyword>
<feature type="non-terminal residue" evidence="2">
    <location>
        <position position="92"/>
    </location>
</feature>
<evidence type="ECO:0000256" key="1">
    <source>
        <dbReference type="SAM" id="SignalP"/>
    </source>
</evidence>
<reference evidence="2" key="2">
    <citation type="submission" date="2023-05" db="EMBL/GenBank/DDBJ databases">
        <authorList>
            <person name="Fouks B."/>
        </authorList>
    </citation>
    <scope>NUCLEOTIDE SEQUENCE</scope>
    <source>
        <strain evidence="2">Stay&amp;Tobe</strain>
        <tissue evidence="2">Testes</tissue>
    </source>
</reference>
<dbReference type="EMBL" id="JASPKZ010006812">
    <property type="protein sequence ID" value="KAJ9587036.1"/>
    <property type="molecule type" value="Genomic_DNA"/>
</dbReference>
<name>A0AAD8EEF2_DIPPU</name>
<organism evidence="2 3">
    <name type="scientific">Diploptera punctata</name>
    <name type="common">Pacific beetle cockroach</name>
    <dbReference type="NCBI Taxonomy" id="6984"/>
    <lineage>
        <taxon>Eukaryota</taxon>
        <taxon>Metazoa</taxon>
        <taxon>Ecdysozoa</taxon>
        <taxon>Arthropoda</taxon>
        <taxon>Hexapoda</taxon>
        <taxon>Insecta</taxon>
        <taxon>Pterygota</taxon>
        <taxon>Neoptera</taxon>
        <taxon>Polyneoptera</taxon>
        <taxon>Dictyoptera</taxon>
        <taxon>Blattodea</taxon>
        <taxon>Blaberoidea</taxon>
        <taxon>Blaberidae</taxon>
        <taxon>Diplopterinae</taxon>
        <taxon>Diploptera</taxon>
    </lineage>
</organism>
<sequence length="92" mass="10531">MWWLPLVFLFSAVSAFNETDLLSTEWDSDGMSVPLSNSSGRFTSLEALLEVFNPYHVAKQWDIPPRDMTAMCGLQVHQYLEHLNKGTLWALK</sequence>
<dbReference type="AlphaFoldDB" id="A0AAD8EEF2"/>
<dbReference type="Proteomes" id="UP001233999">
    <property type="component" value="Unassembled WGS sequence"/>
</dbReference>
<protein>
    <submittedName>
        <fullName evidence="2">Uncharacterized protein</fullName>
    </submittedName>
</protein>
<evidence type="ECO:0000313" key="2">
    <source>
        <dbReference type="EMBL" id="KAJ9587036.1"/>
    </source>
</evidence>
<feature type="signal peptide" evidence="1">
    <location>
        <begin position="1"/>
        <end position="15"/>
    </location>
</feature>
<reference evidence="2" key="1">
    <citation type="journal article" date="2023" name="IScience">
        <title>Live-bearing cockroach genome reveals convergent evolutionary mechanisms linked to viviparity in insects and beyond.</title>
        <authorList>
            <person name="Fouks B."/>
            <person name="Harrison M.C."/>
            <person name="Mikhailova A.A."/>
            <person name="Marchal E."/>
            <person name="English S."/>
            <person name="Carruthers M."/>
            <person name="Jennings E.C."/>
            <person name="Chiamaka E.L."/>
            <person name="Frigard R.A."/>
            <person name="Pippel M."/>
            <person name="Attardo G.M."/>
            <person name="Benoit J.B."/>
            <person name="Bornberg-Bauer E."/>
            <person name="Tobe S.S."/>
        </authorList>
    </citation>
    <scope>NUCLEOTIDE SEQUENCE</scope>
    <source>
        <strain evidence="2">Stay&amp;Tobe</strain>
    </source>
</reference>
<comment type="caution">
    <text evidence="2">The sequence shown here is derived from an EMBL/GenBank/DDBJ whole genome shotgun (WGS) entry which is preliminary data.</text>
</comment>
<keyword evidence="1" id="KW-0732">Signal</keyword>
<accession>A0AAD8EEF2</accession>
<evidence type="ECO:0000313" key="3">
    <source>
        <dbReference type="Proteomes" id="UP001233999"/>
    </source>
</evidence>
<feature type="chain" id="PRO_5042118529" evidence="1">
    <location>
        <begin position="16"/>
        <end position="92"/>
    </location>
</feature>
<proteinExistence type="predicted"/>
<gene>
    <name evidence="2" type="ORF">L9F63_019378</name>
</gene>